<protein>
    <submittedName>
        <fullName evidence="2">Uncharacterized protein</fullName>
    </submittedName>
</protein>
<evidence type="ECO:0000313" key="1">
    <source>
        <dbReference type="Proteomes" id="UP000887574"/>
    </source>
</evidence>
<evidence type="ECO:0000313" key="2">
    <source>
        <dbReference type="WBParaSite" id="jg26812"/>
    </source>
</evidence>
<name>A0A915E554_9BILA</name>
<dbReference type="Proteomes" id="UP000887574">
    <property type="component" value="Unplaced"/>
</dbReference>
<dbReference type="WBParaSite" id="jg26812">
    <property type="protein sequence ID" value="jg26812"/>
    <property type="gene ID" value="jg26812"/>
</dbReference>
<keyword evidence="1" id="KW-1185">Reference proteome</keyword>
<dbReference type="AlphaFoldDB" id="A0A915E554"/>
<proteinExistence type="predicted"/>
<sequence length="77" mass="9497">MDAVALSLLSLYVFLKRRKQQAKRKRIYYIYPPHASRFALQYGMEIFERYYRSDDPKHLRPFCRLLPRRFDELLELV</sequence>
<reference evidence="2" key="1">
    <citation type="submission" date="2022-11" db="UniProtKB">
        <authorList>
            <consortium name="WormBaseParasite"/>
        </authorList>
    </citation>
    <scope>IDENTIFICATION</scope>
</reference>
<accession>A0A915E554</accession>
<organism evidence="1 2">
    <name type="scientific">Ditylenchus dipsaci</name>
    <dbReference type="NCBI Taxonomy" id="166011"/>
    <lineage>
        <taxon>Eukaryota</taxon>
        <taxon>Metazoa</taxon>
        <taxon>Ecdysozoa</taxon>
        <taxon>Nematoda</taxon>
        <taxon>Chromadorea</taxon>
        <taxon>Rhabditida</taxon>
        <taxon>Tylenchina</taxon>
        <taxon>Tylenchomorpha</taxon>
        <taxon>Sphaerularioidea</taxon>
        <taxon>Anguinidae</taxon>
        <taxon>Anguininae</taxon>
        <taxon>Ditylenchus</taxon>
    </lineage>
</organism>